<feature type="domain" description="HTH marR-type" evidence="1">
    <location>
        <begin position="10"/>
        <end position="143"/>
    </location>
</feature>
<dbReference type="GO" id="GO:0006950">
    <property type="term" value="P:response to stress"/>
    <property type="evidence" value="ECO:0007669"/>
    <property type="project" value="TreeGrafter"/>
</dbReference>
<dbReference type="GO" id="GO:0003700">
    <property type="term" value="F:DNA-binding transcription factor activity"/>
    <property type="evidence" value="ECO:0007669"/>
    <property type="project" value="InterPro"/>
</dbReference>
<dbReference type="EMBL" id="JACHNC010000001">
    <property type="protein sequence ID" value="MBB4751803.1"/>
    <property type="molecule type" value="Genomic_DNA"/>
</dbReference>
<dbReference type="RefSeq" id="WP_188123784.1">
    <property type="nucleotide sequence ID" value="NZ_BOMP01000105.1"/>
</dbReference>
<dbReference type="PRINTS" id="PR00598">
    <property type="entry name" value="HTHMARR"/>
</dbReference>
<evidence type="ECO:0000313" key="2">
    <source>
        <dbReference type="EMBL" id="GIE43383.1"/>
    </source>
</evidence>
<evidence type="ECO:0000313" key="3">
    <source>
        <dbReference type="EMBL" id="MBB4751803.1"/>
    </source>
</evidence>
<accession>A0A7W7MIV1</accession>
<sequence length="151" mass="16633">MRDSEQLPAAVELFFQFKHAHHRLTTAVARRVEKATGVPAAQVSAVIHLGFLEPCPTRELGERLGLNSAGITGLVSRLEQRDLVRREPDPHDRRAVRLRLTDDGRDVAAQARPIIAECAERLTAGLSDAETAVVTRFLSDITQTFTEQAGQ</sequence>
<keyword evidence="5" id="KW-1185">Reference proteome</keyword>
<proteinExistence type="predicted"/>
<dbReference type="GO" id="GO:0003677">
    <property type="term" value="F:DNA binding"/>
    <property type="evidence" value="ECO:0007669"/>
    <property type="project" value="UniProtKB-KW"/>
</dbReference>
<evidence type="ECO:0000259" key="1">
    <source>
        <dbReference type="PROSITE" id="PS50995"/>
    </source>
</evidence>
<evidence type="ECO:0000313" key="5">
    <source>
        <dbReference type="Proteomes" id="UP000631312"/>
    </source>
</evidence>
<evidence type="ECO:0000313" key="4">
    <source>
        <dbReference type="Proteomes" id="UP000590511"/>
    </source>
</evidence>
<comment type="caution">
    <text evidence="3">The sequence shown here is derived from an EMBL/GenBank/DDBJ whole genome shotgun (WGS) entry which is preliminary data.</text>
</comment>
<dbReference type="Pfam" id="PF12802">
    <property type="entry name" value="MarR_2"/>
    <property type="match status" value="1"/>
</dbReference>
<dbReference type="PANTHER" id="PTHR33164:SF107">
    <property type="entry name" value="TRANSCRIPTIONAL REGULATORY PROTEIN"/>
    <property type="match status" value="1"/>
</dbReference>
<dbReference type="InterPro" id="IPR039422">
    <property type="entry name" value="MarR/SlyA-like"/>
</dbReference>
<dbReference type="SUPFAM" id="SSF46785">
    <property type="entry name" value="Winged helix' DNA-binding domain"/>
    <property type="match status" value="1"/>
</dbReference>
<name>A0A7W7MIV1_9ACTN</name>
<protein>
    <submittedName>
        <fullName evidence="3">DNA-binding MarR family transcriptional regulator</fullName>
    </submittedName>
</protein>
<dbReference type="InterPro" id="IPR036388">
    <property type="entry name" value="WH-like_DNA-bd_sf"/>
</dbReference>
<gene>
    <name evidence="2" type="ORF">Alo02nite_62810</name>
    <name evidence="3" type="ORF">BJ964_005964</name>
</gene>
<dbReference type="PANTHER" id="PTHR33164">
    <property type="entry name" value="TRANSCRIPTIONAL REGULATOR, MARR FAMILY"/>
    <property type="match status" value="1"/>
</dbReference>
<dbReference type="InterPro" id="IPR036390">
    <property type="entry name" value="WH_DNA-bd_sf"/>
</dbReference>
<dbReference type="SMART" id="SM00347">
    <property type="entry name" value="HTH_MARR"/>
    <property type="match status" value="1"/>
</dbReference>
<organism evidence="3 4">
    <name type="scientific">Actinoplanes lobatus</name>
    <dbReference type="NCBI Taxonomy" id="113568"/>
    <lineage>
        <taxon>Bacteria</taxon>
        <taxon>Bacillati</taxon>
        <taxon>Actinomycetota</taxon>
        <taxon>Actinomycetes</taxon>
        <taxon>Micromonosporales</taxon>
        <taxon>Micromonosporaceae</taxon>
        <taxon>Actinoplanes</taxon>
    </lineage>
</organism>
<dbReference type="EMBL" id="BOMP01000105">
    <property type="protein sequence ID" value="GIE43383.1"/>
    <property type="molecule type" value="Genomic_DNA"/>
</dbReference>
<dbReference type="InterPro" id="IPR000835">
    <property type="entry name" value="HTH_MarR-typ"/>
</dbReference>
<dbReference type="Proteomes" id="UP000590511">
    <property type="component" value="Unassembled WGS sequence"/>
</dbReference>
<dbReference type="Gene3D" id="1.10.10.10">
    <property type="entry name" value="Winged helix-like DNA-binding domain superfamily/Winged helix DNA-binding domain"/>
    <property type="match status" value="1"/>
</dbReference>
<keyword evidence="3" id="KW-0238">DNA-binding</keyword>
<dbReference type="AlphaFoldDB" id="A0A7W7MIV1"/>
<reference evidence="3 4" key="1">
    <citation type="submission" date="2020-08" db="EMBL/GenBank/DDBJ databases">
        <title>Sequencing the genomes of 1000 actinobacteria strains.</title>
        <authorList>
            <person name="Klenk H.-P."/>
        </authorList>
    </citation>
    <scope>NUCLEOTIDE SEQUENCE [LARGE SCALE GENOMIC DNA]</scope>
    <source>
        <strain evidence="3 4">DSM 43150</strain>
    </source>
</reference>
<dbReference type="PROSITE" id="PS50995">
    <property type="entry name" value="HTH_MARR_2"/>
    <property type="match status" value="1"/>
</dbReference>
<reference evidence="2 5" key="2">
    <citation type="submission" date="2021-01" db="EMBL/GenBank/DDBJ databases">
        <title>Whole genome shotgun sequence of Actinoplanes lobatus NBRC 12513.</title>
        <authorList>
            <person name="Komaki H."/>
            <person name="Tamura T."/>
        </authorList>
    </citation>
    <scope>NUCLEOTIDE SEQUENCE [LARGE SCALE GENOMIC DNA]</scope>
    <source>
        <strain evidence="2 5">NBRC 12513</strain>
    </source>
</reference>
<dbReference type="Proteomes" id="UP000631312">
    <property type="component" value="Unassembled WGS sequence"/>
</dbReference>